<keyword evidence="2 3" id="KW-0040">ANK repeat</keyword>
<evidence type="ECO:0000256" key="2">
    <source>
        <dbReference type="ARBA" id="ARBA00023043"/>
    </source>
</evidence>
<feature type="region of interest" description="Disordered" evidence="4">
    <location>
        <begin position="125"/>
        <end position="192"/>
    </location>
</feature>
<dbReference type="InterPro" id="IPR002110">
    <property type="entry name" value="Ankyrin_rpt"/>
</dbReference>
<evidence type="ECO:0000313" key="6">
    <source>
        <dbReference type="Proteomes" id="UP000663850"/>
    </source>
</evidence>
<dbReference type="InterPro" id="IPR036770">
    <property type="entry name" value="Ankyrin_rpt-contain_sf"/>
</dbReference>
<reference evidence="5" key="1">
    <citation type="submission" date="2021-01" db="EMBL/GenBank/DDBJ databases">
        <authorList>
            <person name="Kaushik A."/>
        </authorList>
    </citation>
    <scope>NUCLEOTIDE SEQUENCE</scope>
    <source>
        <strain evidence="5">Type strain: AG8-Rh-89/</strain>
    </source>
</reference>
<feature type="compositionally biased region" description="Basic and acidic residues" evidence="4">
    <location>
        <begin position="153"/>
        <end position="189"/>
    </location>
</feature>
<feature type="compositionally biased region" description="Basic and acidic residues" evidence="4">
    <location>
        <begin position="134"/>
        <end position="143"/>
    </location>
</feature>
<evidence type="ECO:0008006" key="7">
    <source>
        <dbReference type="Google" id="ProtNLM"/>
    </source>
</evidence>
<evidence type="ECO:0000313" key="5">
    <source>
        <dbReference type="EMBL" id="CAE6425853.1"/>
    </source>
</evidence>
<dbReference type="Pfam" id="PF12796">
    <property type="entry name" value="Ank_2"/>
    <property type="match status" value="1"/>
</dbReference>
<dbReference type="AlphaFoldDB" id="A0A8H2XIG6"/>
<feature type="compositionally biased region" description="Low complexity" evidence="4">
    <location>
        <begin position="240"/>
        <end position="252"/>
    </location>
</feature>
<feature type="region of interest" description="Disordered" evidence="4">
    <location>
        <begin position="233"/>
        <end position="252"/>
    </location>
</feature>
<dbReference type="EMBL" id="CAJMWZ010000785">
    <property type="protein sequence ID" value="CAE6425853.1"/>
    <property type="molecule type" value="Genomic_DNA"/>
</dbReference>
<dbReference type="SMART" id="SM00248">
    <property type="entry name" value="ANK"/>
    <property type="match status" value="3"/>
</dbReference>
<protein>
    <recommendedName>
        <fullName evidence="7">Ankyrin</fullName>
    </recommendedName>
</protein>
<keyword evidence="1" id="KW-0677">Repeat</keyword>
<name>A0A8H2XIG6_9AGAM</name>
<sequence length="252" mass="27796">MAPADANKNIWIAAGDGDLERVKVLVEEQGVSPNAADDVIGYTPMHAASSYGHIQILTYLISKGGDVNVTDEEGDTPLFTAETVAVAQFLVEHGASVDVRNSEGTSPIEAVEDDFPEVAEYLRSRSGLPPRPQHTQEQEHDAASEELTADLISKTEEIITRAEREGRDPHDELTELRPRSAQEQEHEAASEELTAELITKTEEIITRAEREGRDPHDELTALVGRTILGGMVWAGERDQQQQQQQDQDIPER</sequence>
<dbReference type="Proteomes" id="UP000663850">
    <property type="component" value="Unassembled WGS sequence"/>
</dbReference>
<comment type="caution">
    <text evidence="5">The sequence shown here is derived from an EMBL/GenBank/DDBJ whole genome shotgun (WGS) entry which is preliminary data.</text>
</comment>
<dbReference type="PRINTS" id="PR01415">
    <property type="entry name" value="ANKYRIN"/>
</dbReference>
<evidence type="ECO:0000256" key="3">
    <source>
        <dbReference type="PROSITE-ProRule" id="PRU00023"/>
    </source>
</evidence>
<accession>A0A8H2XIG6</accession>
<evidence type="ECO:0000256" key="4">
    <source>
        <dbReference type="SAM" id="MobiDB-lite"/>
    </source>
</evidence>
<feature type="repeat" description="ANK" evidence="3">
    <location>
        <begin position="40"/>
        <end position="72"/>
    </location>
</feature>
<dbReference type="SUPFAM" id="SSF48403">
    <property type="entry name" value="Ankyrin repeat"/>
    <property type="match status" value="1"/>
</dbReference>
<dbReference type="PANTHER" id="PTHR24171">
    <property type="entry name" value="ANKYRIN REPEAT DOMAIN-CONTAINING PROTEIN 39-RELATED"/>
    <property type="match status" value="1"/>
</dbReference>
<gene>
    <name evidence="5" type="ORF">RDB_LOCUS14548</name>
</gene>
<proteinExistence type="predicted"/>
<dbReference type="PROSITE" id="PS50297">
    <property type="entry name" value="ANK_REP_REGION"/>
    <property type="match status" value="1"/>
</dbReference>
<evidence type="ECO:0000256" key="1">
    <source>
        <dbReference type="ARBA" id="ARBA00022737"/>
    </source>
</evidence>
<dbReference type="Gene3D" id="1.25.40.20">
    <property type="entry name" value="Ankyrin repeat-containing domain"/>
    <property type="match status" value="1"/>
</dbReference>
<organism evidence="5 6">
    <name type="scientific">Rhizoctonia solani</name>
    <dbReference type="NCBI Taxonomy" id="456999"/>
    <lineage>
        <taxon>Eukaryota</taxon>
        <taxon>Fungi</taxon>
        <taxon>Dikarya</taxon>
        <taxon>Basidiomycota</taxon>
        <taxon>Agaricomycotina</taxon>
        <taxon>Agaricomycetes</taxon>
        <taxon>Cantharellales</taxon>
        <taxon>Ceratobasidiaceae</taxon>
        <taxon>Rhizoctonia</taxon>
    </lineage>
</organism>
<dbReference type="PROSITE" id="PS50088">
    <property type="entry name" value="ANK_REPEAT"/>
    <property type="match status" value="1"/>
</dbReference>